<feature type="compositionally biased region" description="Polar residues" evidence="1">
    <location>
        <begin position="44"/>
        <end position="55"/>
    </location>
</feature>
<evidence type="ECO:0000256" key="1">
    <source>
        <dbReference type="SAM" id="MobiDB-lite"/>
    </source>
</evidence>
<feature type="region of interest" description="Disordered" evidence="1">
    <location>
        <begin position="40"/>
        <end position="70"/>
    </location>
</feature>
<dbReference type="AlphaFoldDB" id="A0A162BSQ4"/>
<name>A0A162BSQ4_9CRUS</name>
<gene>
    <name evidence="2" type="ORF">APZ42_008392</name>
</gene>
<dbReference type="Proteomes" id="UP000076858">
    <property type="component" value="Unassembled WGS sequence"/>
</dbReference>
<comment type="caution">
    <text evidence="2">The sequence shown here is derived from an EMBL/GenBank/DDBJ whole genome shotgun (WGS) entry which is preliminary data.</text>
</comment>
<feature type="non-terminal residue" evidence="2">
    <location>
        <position position="1"/>
    </location>
</feature>
<organism evidence="2 3">
    <name type="scientific">Daphnia magna</name>
    <dbReference type="NCBI Taxonomy" id="35525"/>
    <lineage>
        <taxon>Eukaryota</taxon>
        <taxon>Metazoa</taxon>
        <taxon>Ecdysozoa</taxon>
        <taxon>Arthropoda</taxon>
        <taxon>Crustacea</taxon>
        <taxon>Branchiopoda</taxon>
        <taxon>Diplostraca</taxon>
        <taxon>Cladocera</taxon>
        <taxon>Anomopoda</taxon>
        <taxon>Daphniidae</taxon>
        <taxon>Daphnia</taxon>
    </lineage>
</organism>
<feature type="non-terminal residue" evidence="2">
    <location>
        <position position="70"/>
    </location>
</feature>
<protein>
    <submittedName>
        <fullName evidence="2">Uncharacterized protein</fullName>
    </submittedName>
</protein>
<dbReference type="EMBL" id="LRGB01023058">
    <property type="protein sequence ID" value="KZR96970.1"/>
    <property type="molecule type" value="Genomic_DNA"/>
</dbReference>
<feature type="compositionally biased region" description="Polar residues" evidence="1">
    <location>
        <begin position="1"/>
        <end position="15"/>
    </location>
</feature>
<keyword evidence="3" id="KW-1185">Reference proteome</keyword>
<evidence type="ECO:0000313" key="3">
    <source>
        <dbReference type="Proteomes" id="UP000076858"/>
    </source>
</evidence>
<evidence type="ECO:0000313" key="2">
    <source>
        <dbReference type="EMBL" id="KZR96970.1"/>
    </source>
</evidence>
<reference evidence="2 3" key="1">
    <citation type="submission" date="2016-03" db="EMBL/GenBank/DDBJ databases">
        <title>EvidentialGene: Evidence-directed Construction of Genes on Genomes.</title>
        <authorList>
            <person name="Gilbert D.G."/>
            <person name="Choi J.-H."/>
            <person name="Mockaitis K."/>
            <person name="Colbourne J."/>
            <person name="Pfrender M."/>
        </authorList>
    </citation>
    <scope>NUCLEOTIDE SEQUENCE [LARGE SCALE GENOMIC DNA]</scope>
    <source>
        <strain evidence="2 3">Xinb3</strain>
        <tissue evidence="2">Complete organism</tissue>
    </source>
</reference>
<accession>A0A162BSQ4</accession>
<feature type="compositionally biased region" description="Basic and acidic residues" evidence="1">
    <location>
        <begin position="60"/>
        <end position="70"/>
    </location>
</feature>
<sequence>SRDPNSLGTQGSVTGNREVWQGSAWAEDAADRKRIVSVEADTSGVINRSSGSDSGQPLEARNDEQRRVIL</sequence>
<proteinExistence type="predicted"/>
<feature type="region of interest" description="Disordered" evidence="1">
    <location>
        <begin position="1"/>
        <end position="26"/>
    </location>
</feature>